<protein>
    <submittedName>
        <fullName evidence="2">DUF2628 domain-containing protein</fullName>
    </submittedName>
</protein>
<keyword evidence="1" id="KW-1133">Transmembrane helix</keyword>
<gene>
    <name evidence="2" type="ORF">LC087_14910</name>
</gene>
<dbReference type="EMBL" id="CP129013">
    <property type="protein sequence ID" value="WLR42050.1"/>
    <property type="molecule type" value="Genomic_DNA"/>
</dbReference>
<proteinExistence type="predicted"/>
<sequence>MASLKKRTSVDFAELDEEMTEEVLLFVGKNKETYQKKWEKLSQKGKSKVSWNWASFLLGLFWMAFRKMNTYAYSFLAMFVTLDIFFLLSANQTIPSGSLIGVFVVIGMMSNQMYLDHVVRSVNKLRESYPNREERLKEISKRGGASWINAIVYVIVFFTVYTLVDIFL</sequence>
<name>A0ABY9JWP8_9BACI</name>
<accession>A0ABY9JWP8</accession>
<evidence type="ECO:0000256" key="1">
    <source>
        <dbReference type="SAM" id="Phobius"/>
    </source>
</evidence>
<feature type="transmembrane region" description="Helical" evidence="1">
    <location>
        <begin position="97"/>
        <end position="115"/>
    </location>
</feature>
<dbReference type="RefSeq" id="WP_226540413.1">
    <property type="nucleotide sequence ID" value="NZ_CP129013.1"/>
</dbReference>
<feature type="transmembrane region" description="Helical" evidence="1">
    <location>
        <begin position="144"/>
        <end position="164"/>
    </location>
</feature>
<evidence type="ECO:0000313" key="3">
    <source>
        <dbReference type="Proteomes" id="UP001197974"/>
    </source>
</evidence>
<keyword evidence="1" id="KW-0812">Transmembrane</keyword>
<organism evidence="2 3">
    <name type="scientific">Bacillus carboniphilus</name>
    <dbReference type="NCBI Taxonomy" id="86663"/>
    <lineage>
        <taxon>Bacteria</taxon>
        <taxon>Bacillati</taxon>
        <taxon>Bacillota</taxon>
        <taxon>Bacilli</taxon>
        <taxon>Bacillales</taxon>
        <taxon>Bacillaceae</taxon>
        <taxon>Bacillus</taxon>
    </lineage>
</organism>
<dbReference type="InterPro" id="IPR024399">
    <property type="entry name" value="DUF2628"/>
</dbReference>
<keyword evidence="1" id="KW-0472">Membrane</keyword>
<keyword evidence="3" id="KW-1185">Reference proteome</keyword>
<dbReference type="Proteomes" id="UP001197974">
    <property type="component" value="Chromosome"/>
</dbReference>
<dbReference type="Pfam" id="PF10947">
    <property type="entry name" value="DUF2628"/>
    <property type="match status" value="1"/>
</dbReference>
<reference evidence="2 3" key="1">
    <citation type="submission" date="2023-06" db="EMBL/GenBank/DDBJ databases">
        <title>Five Gram-positive bacteria isolated from mangrove sediments in Shenzhen, Guangdong, China.</title>
        <authorList>
            <person name="Yu S."/>
            <person name="Zheng W."/>
            <person name="Huang Y."/>
        </authorList>
    </citation>
    <scope>NUCLEOTIDE SEQUENCE [LARGE SCALE GENOMIC DNA]</scope>
    <source>
        <strain evidence="2 3">SaN35-3</strain>
    </source>
</reference>
<feature type="transmembrane region" description="Helical" evidence="1">
    <location>
        <begin position="71"/>
        <end position="90"/>
    </location>
</feature>
<evidence type="ECO:0000313" key="2">
    <source>
        <dbReference type="EMBL" id="WLR42050.1"/>
    </source>
</evidence>